<keyword evidence="2" id="KW-1185">Reference proteome</keyword>
<name>A0A3S3QLW0_9BACT</name>
<dbReference type="EMBL" id="MTKO01000008">
    <property type="protein sequence ID" value="RWX48076.1"/>
    <property type="molecule type" value="Genomic_DNA"/>
</dbReference>
<evidence type="ECO:0000313" key="1">
    <source>
        <dbReference type="EMBL" id="RWX48076.1"/>
    </source>
</evidence>
<reference evidence="1 2" key="1">
    <citation type="submission" date="2017-01" db="EMBL/GenBank/DDBJ databases">
        <title>The cable genome- insights into the physiology and evolution of filamentous bacteria capable of sulfide oxidation via long distance electron transfer.</title>
        <authorList>
            <person name="Schreiber L."/>
            <person name="Bjerg J.T."/>
            <person name="Boggild A."/>
            <person name="Van De Vossenberg J."/>
            <person name="Meysman F."/>
            <person name="Nielsen L.P."/>
            <person name="Schramm A."/>
            <person name="Kjeldsen K.U."/>
        </authorList>
    </citation>
    <scope>NUCLEOTIDE SEQUENCE [LARGE SCALE GENOMIC DNA]</scope>
    <source>
        <strain evidence="1">MCF</strain>
    </source>
</reference>
<dbReference type="AlphaFoldDB" id="A0A3S3QLW0"/>
<accession>A0A3S3QLW0</accession>
<comment type="caution">
    <text evidence="1">The sequence shown here is derived from an EMBL/GenBank/DDBJ whole genome shotgun (WGS) entry which is preliminary data.</text>
</comment>
<sequence>MGSAAVAVPAAPKIAIQRNDITPVETFMFFPPLLFDC</sequence>
<proteinExistence type="predicted"/>
<gene>
    <name evidence="1" type="ORF">H206_05369</name>
</gene>
<protein>
    <submittedName>
        <fullName evidence="1">Uncharacterized protein</fullName>
    </submittedName>
</protein>
<dbReference type="Proteomes" id="UP000287853">
    <property type="component" value="Unassembled WGS sequence"/>
</dbReference>
<evidence type="ECO:0000313" key="2">
    <source>
        <dbReference type="Proteomes" id="UP000287853"/>
    </source>
</evidence>
<organism evidence="1 2">
    <name type="scientific">Candidatus Electrothrix aarhusensis</name>
    <dbReference type="NCBI Taxonomy" id="1859131"/>
    <lineage>
        <taxon>Bacteria</taxon>
        <taxon>Pseudomonadati</taxon>
        <taxon>Thermodesulfobacteriota</taxon>
        <taxon>Desulfobulbia</taxon>
        <taxon>Desulfobulbales</taxon>
        <taxon>Desulfobulbaceae</taxon>
        <taxon>Candidatus Electrothrix</taxon>
    </lineage>
</organism>